<evidence type="ECO:0000313" key="7">
    <source>
        <dbReference type="Proteomes" id="UP000008281"/>
    </source>
</evidence>
<feature type="transmembrane region" description="Helical" evidence="5">
    <location>
        <begin position="78"/>
        <end position="100"/>
    </location>
</feature>
<accession>E3M4U3</accession>
<evidence type="ECO:0000256" key="2">
    <source>
        <dbReference type="ARBA" id="ARBA00022692"/>
    </source>
</evidence>
<dbReference type="FunCoup" id="E3M4U3">
    <property type="interactions" value="65"/>
</dbReference>
<name>E3M4U3_CAERE</name>
<reference evidence="6" key="1">
    <citation type="submission" date="2007-07" db="EMBL/GenBank/DDBJ databases">
        <title>PCAP assembly of the Caenorhabditis remanei genome.</title>
        <authorList>
            <consortium name="The Caenorhabditis remanei Sequencing Consortium"/>
            <person name="Wilson R.K."/>
        </authorList>
    </citation>
    <scope>NUCLEOTIDE SEQUENCE [LARGE SCALE GENOMIC DNA]</scope>
    <source>
        <strain evidence="6">PB4641</strain>
    </source>
</reference>
<keyword evidence="3 5" id="KW-1133">Transmembrane helix</keyword>
<dbReference type="STRING" id="31234.E3M4U3"/>
<comment type="subcellular location">
    <subcellularLocation>
        <location evidence="1">Membrane</location>
        <topology evidence="1">Multi-pass membrane protein</topology>
    </subcellularLocation>
</comment>
<dbReference type="InterPro" id="IPR005178">
    <property type="entry name" value="Ostalpha/TMEM184C"/>
</dbReference>
<dbReference type="OMA" id="IWISGAS"/>
<dbReference type="Pfam" id="PF03619">
    <property type="entry name" value="Solute_trans_a"/>
    <property type="match status" value="1"/>
</dbReference>
<keyword evidence="4 5" id="KW-0472">Membrane</keyword>
<feature type="transmembrane region" description="Helical" evidence="5">
    <location>
        <begin position="209"/>
        <end position="229"/>
    </location>
</feature>
<dbReference type="InParanoid" id="E3M4U3"/>
<keyword evidence="2 5" id="KW-0812">Transmembrane</keyword>
<dbReference type="eggNOG" id="KOG2641">
    <property type="taxonomic scope" value="Eukaryota"/>
</dbReference>
<evidence type="ECO:0000256" key="3">
    <source>
        <dbReference type="ARBA" id="ARBA00022989"/>
    </source>
</evidence>
<dbReference type="SMART" id="SM01417">
    <property type="entry name" value="Solute_trans_a"/>
    <property type="match status" value="1"/>
</dbReference>
<feature type="transmembrane region" description="Helical" evidence="5">
    <location>
        <begin position="304"/>
        <end position="324"/>
    </location>
</feature>
<dbReference type="OrthoDB" id="5832279at2759"/>
<evidence type="ECO:0000256" key="5">
    <source>
        <dbReference type="SAM" id="Phobius"/>
    </source>
</evidence>
<dbReference type="HOGENOM" id="CLU_061874_0_0_1"/>
<feature type="transmembrane region" description="Helical" evidence="5">
    <location>
        <begin position="112"/>
        <end position="130"/>
    </location>
</feature>
<feature type="transmembrane region" description="Helical" evidence="5">
    <location>
        <begin position="42"/>
        <end position="66"/>
    </location>
</feature>
<evidence type="ECO:0000256" key="1">
    <source>
        <dbReference type="ARBA" id="ARBA00004141"/>
    </source>
</evidence>
<protein>
    <submittedName>
        <fullName evidence="6">Uncharacterized protein</fullName>
    </submittedName>
</protein>
<evidence type="ECO:0000313" key="6">
    <source>
        <dbReference type="EMBL" id="EFO91394.1"/>
    </source>
</evidence>
<feature type="transmembrane region" description="Helical" evidence="5">
    <location>
        <begin position="241"/>
        <end position="259"/>
    </location>
</feature>
<dbReference type="AlphaFoldDB" id="E3M4U3"/>
<gene>
    <name evidence="6" type="ORF">CRE_11812</name>
</gene>
<dbReference type="PANTHER" id="PTHR23423">
    <property type="entry name" value="ORGANIC SOLUTE TRANSPORTER-RELATED"/>
    <property type="match status" value="1"/>
</dbReference>
<dbReference type="EMBL" id="DS268424">
    <property type="protein sequence ID" value="EFO91394.1"/>
    <property type="molecule type" value="Genomic_DNA"/>
</dbReference>
<keyword evidence="7" id="KW-1185">Reference proteome</keyword>
<dbReference type="GO" id="GO:0016020">
    <property type="term" value="C:membrane"/>
    <property type="evidence" value="ECO:0007669"/>
    <property type="project" value="UniProtKB-SubCell"/>
</dbReference>
<sequence>MLEISPWETLVKLLTDSLLNCTGTHEDVPHSKNFLRSLTTTYIASLAVATAVTVGTVCLAVLHLVYISFYITHSSRRLLIVLLACTAPLVSILALVAMYMPRVWFLSHLLSFLYFSFALWVIICLLLHIFDGHHALVTKMMQRLQFVEIATPPFCCLFPCLPKVRLEGKKIRLCELMVLQAPIVRLFATLVSLIIYFEYQDQGLVPLKVLDFITLPSLLAGIYGTHMLVTTVSRMDELVPYRYIVVFRLLDFFFMVFGLQQPVFDFLARYGAFGCGTVLPAIETSFCMFHFSNYQLKMRYFSDWKNFFTVMEAFCVTLISTVLLQPSKSSFFDKHPSCRSMSSARSTITEVDTDESAT</sequence>
<feature type="transmembrane region" description="Helical" evidence="5">
    <location>
        <begin position="173"/>
        <end position="197"/>
    </location>
</feature>
<dbReference type="Proteomes" id="UP000008281">
    <property type="component" value="Unassembled WGS sequence"/>
</dbReference>
<organism evidence="7">
    <name type="scientific">Caenorhabditis remanei</name>
    <name type="common">Caenorhabditis vulgaris</name>
    <dbReference type="NCBI Taxonomy" id="31234"/>
    <lineage>
        <taxon>Eukaryota</taxon>
        <taxon>Metazoa</taxon>
        <taxon>Ecdysozoa</taxon>
        <taxon>Nematoda</taxon>
        <taxon>Chromadorea</taxon>
        <taxon>Rhabditida</taxon>
        <taxon>Rhabditina</taxon>
        <taxon>Rhabditomorpha</taxon>
        <taxon>Rhabditoidea</taxon>
        <taxon>Rhabditidae</taxon>
        <taxon>Peloderinae</taxon>
        <taxon>Caenorhabditis</taxon>
    </lineage>
</organism>
<feature type="transmembrane region" description="Helical" evidence="5">
    <location>
        <begin position="271"/>
        <end position="292"/>
    </location>
</feature>
<proteinExistence type="predicted"/>
<evidence type="ECO:0000256" key="4">
    <source>
        <dbReference type="ARBA" id="ARBA00023136"/>
    </source>
</evidence>